<name>A0ABD0QQJ8_CIRMR</name>
<proteinExistence type="predicted"/>
<feature type="non-terminal residue" evidence="1">
    <location>
        <position position="1"/>
    </location>
</feature>
<dbReference type="EMBL" id="JAMKFB020000007">
    <property type="protein sequence ID" value="KAL0188127.1"/>
    <property type="molecule type" value="Genomic_DNA"/>
</dbReference>
<dbReference type="SUPFAM" id="SSF161240">
    <property type="entry name" value="T-antigen specific domain-like"/>
    <property type="match status" value="1"/>
</dbReference>
<dbReference type="PANTHER" id="PTHR12296:SF17">
    <property type="entry name" value="DENN DOMAIN-CONTAINING PROTEIN 4C"/>
    <property type="match status" value="1"/>
</dbReference>
<evidence type="ECO:0000313" key="2">
    <source>
        <dbReference type="Proteomes" id="UP001529510"/>
    </source>
</evidence>
<gene>
    <name evidence="1" type="ORF">M9458_015226</name>
</gene>
<evidence type="ECO:0000313" key="1">
    <source>
        <dbReference type="EMBL" id="KAL0188127.1"/>
    </source>
</evidence>
<dbReference type="InterPro" id="IPR051696">
    <property type="entry name" value="DENN_Domain_GEFs"/>
</dbReference>
<dbReference type="InterPro" id="IPR036092">
    <property type="entry name" value="Papo_T_antigensf"/>
</dbReference>
<reference evidence="1 2" key="1">
    <citation type="submission" date="2024-05" db="EMBL/GenBank/DDBJ databases">
        <title>Genome sequencing and assembly of Indian major carp, Cirrhinus mrigala (Hamilton, 1822).</title>
        <authorList>
            <person name="Mohindra V."/>
            <person name="Chowdhury L.M."/>
            <person name="Lal K."/>
            <person name="Jena J.K."/>
        </authorList>
    </citation>
    <scope>NUCLEOTIDE SEQUENCE [LARGE SCALE GENOMIC DNA]</scope>
    <source>
        <strain evidence="1">CM1030</strain>
        <tissue evidence="1">Blood</tissue>
    </source>
</reference>
<dbReference type="AlphaFoldDB" id="A0ABD0QQJ8"/>
<sequence length="69" mass="8146">EIKMAYKLAKRFYSNPPQWAKCLFSHCYSLWFICLPAGMRTAQSKPRTMQQAFNVLLKMRNSEVEVLDE</sequence>
<feature type="non-terminal residue" evidence="1">
    <location>
        <position position="69"/>
    </location>
</feature>
<protein>
    <submittedName>
        <fullName evidence="1">Uncharacterized protein</fullName>
    </submittedName>
</protein>
<dbReference type="GO" id="GO:0005085">
    <property type="term" value="F:guanyl-nucleotide exchange factor activity"/>
    <property type="evidence" value="ECO:0007669"/>
    <property type="project" value="UniProtKB-ARBA"/>
</dbReference>
<dbReference type="Proteomes" id="UP001529510">
    <property type="component" value="Unassembled WGS sequence"/>
</dbReference>
<keyword evidence="2" id="KW-1185">Reference proteome</keyword>
<dbReference type="PANTHER" id="PTHR12296">
    <property type="entry name" value="DENN DOMAIN-CONTAINING PROTEIN 4"/>
    <property type="match status" value="1"/>
</dbReference>
<accession>A0ABD0QQJ8</accession>
<comment type="caution">
    <text evidence="1">The sequence shown here is derived from an EMBL/GenBank/DDBJ whole genome shotgun (WGS) entry which is preliminary data.</text>
</comment>
<organism evidence="1 2">
    <name type="scientific">Cirrhinus mrigala</name>
    <name type="common">Mrigala</name>
    <dbReference type="NCBI Taxonomy" id="683832"/>
    <lineage>
        <taxon>Eukaryota</taxon>
        <taxon>Metazoa</taxon>
        <taxon>Chordata</taxon>
        <taxon>Craniata</taxon>
        <taxon>Vertebrata</taxon>
        <taxon>Euteleostomi</taxon>
        <taxon>Actinopterygii</taxon>
        <taxon>Neopterygii</taxon>
        <taxon>Teleostei</taxon>
        <taxon>Ostariophysi</taxon>
        <taxon>Cypriniformes</taxon>
        <taxon>Cyprinidae</taxon>
        <taxon>Labeoninae</taxon>
        <taxon>Labeonini</taxon>
        <taxon>Cirrhinus</taxon>
    </lineage>
</organism>